<proteinExistence type="predicted"/>
<feature type="domain" description="Bacterial Ig-like" evidence="2">
    <location>
        <begin position="364"/>
        <end position="445"/>
    </location>
</feature>
<comment type="caution">
    <text evidence="3">The sequence shown here is derived from an EMBL/GenBank/DDBJ whole genome shotgun (WGS) entry which is preliminary data.</text>
</comment>
<dbReference type="GO" id="GO:0005975">
    <property type="term" value="P:carbohydrate metabolic process"/>
    <property type="evidence" value="ECO:0007669"/>
    <property type="project" value="UniProtKB-ARBA"/>
</dbReference>
<dbReference type="Gene3D" id="2.60.40.2700">
    <property type="match status" value="2"/>
</dbReference>
<organism evidence="3 4">
    <name type="scientific">Nocardioides marmotae</name>
    <dbReference type="NCBI Taxonomy" id="2663857"/>
    <lineage>
        <taxon>Bacteria</taxon>
        <taxon>Bacillati</taxon>
        <taxon>Actinomycetota</taxon>
        <taxon>Actinomycetes</taxon>
        <taxon>Propionibacteriales</taxon>
        <taxon>Nocardioidaceae</taxon>
        <taxon>Nocardioides</taxon>
    </lineage>
</organism>
<dbReference type="InterPro" id="IPR013783">
    <property type="entry name" value="Ig-like_fold"/>
</dbReference>
<feature type="signal peptide" evidence="1">
    <location>
        <begin position="1"/>
        <end position="23"/>
    </location>
</feature>
<name>A0A6I3IXV3_9ACTN</name>
<dbReference type="EMBL" id="WLCI01000001">
    <property type="protein sequence ID" value="MTB93471.1"/>
    <property type="molecule type" value="Genomic_DNA"/>
</dbReference>
<dbReference type="Gene3D" id="2.60.40.10">
    <property type="entry name" value="Immunoglobulins"/>
    <property type="match status" value="1"/>
</dbReference>
<feature type="chain" id="PRO_5039237101" description="Bacterial Ig-like domain-containing protein" evidence="1">
    <location>
        <begin position="24"/>
        <end position="449"/>
    </location>
</feature>
<dbReference type="InterPro" id="IPR032109">
    <property type="entry name" value="Big_3_5"/>
</dbReference>
<evidence type="ECO:0000256" key="1">
    <source>
        <dbReference type="SAM" id="SignalP"/>
    </source>
</evidence>
<accession>A0A6I3IXV3</accession>
<keyword evidence="4" id="KW-1185">Reference proteome</keyword>
<gene>
    <name evidence="3" type="ORF">GGQ22_00100</name>
</gene>
<keyword evidence="1" id="KW-0732">Signal</keyword>
<dbReference type="AlphaFoldDB" id="A0A6I3IXV3"/>
<evidence type="ECO:0000259" key="2">
    <source>
        <dbReference type="Pfam" id="PF16640"/>
    </source>
</evidence>
<dbReference type="RefSeq" id="WP_154613378.1">
    <property type="nucleotide sequence ID" value="NZ_CP053660.1"/>
</dbReference>
<dbReference type="Pfam" id="PF16640">
    <property type="entry name" value="Big_3_5"/>
    <property type="match status" value="1"/>
</dbReference>
<evidence type="ECO:0000313" key="3">
    <source>
        <dbReference type="EMBL" id="MTB93471.1"/>
    </source>
</evidence>
<protein>
    <recommendedName>
        <fullName evidence="2">Bacterial Ig-like domain-containing protein</fullName>
    </recommendedName>
</protein>
<reference evidence="3 4" key="1">
    <citation type="submission" date="2019-10" db="EMBL/GenBank/DDBJ databases">
        <title>Nocardioides novel species isolated from the excrement of Marmot.</title>
        <authorList>
            <person name="Zhang G."/>
        </authorList>
    </citation>
    <scope>NUCLEOTIDE SEQUENCE [LARGE SCALE GENOMIC DNA]</scope>
    <source>
        <strain evidence="4">zg-579</strain>
    </source>
</reference>
<dbReference type="Proteomes" id="UP000433406">
    <property type="component" value="Unassembled WGS sequence"/>
</dbReference>
<sequence>MPSYKRALSAVATASLISTGLVAGSAIAPAHAAPAAPSAAKLPIPGLPELPGLPGLPGLPELPGLPGLPSPSTPPALSLETIPGLGEVLKLTKPLFAMLPIDLQKLLSFDVSWLCDGSLITLPAGADPWQFVPTEAQQGCQVAAKVTTTVLGFLPLEMITSAIQLPGAEASAPKVKTAATVTGVAKVGQVLTGTAPTWEDSGVTTTYQWLRSGVPIPGATTETYTVAPEDGQKALTFRATGTKGELSTVSTAEVTPALGDAPTAIGAPTLGGAAVVGRTLSVNPGTWSGTGTVQFAYQWMRGSEEIFGETGSTYVVRGADAGQQVWAAVAATRVGYEPGRASTDPVQVAKVGTTVTVGLAKKKVAKGAKGVLKIRLGADGLTPAGTVTVLNRGKAIKKYVVRASDNGRKSVTLPKLKPGKHKLRAVYAGSSTTAGSRSAVVVLTVLKKK</sequence>
<evidence type="ECO:0000313" key="4">
    <source>
        <dbReference type="Proteomes" id="UP000433406"/>
    </source>
</evidence>